<dbReference type="EMBL" id="BARU01043067">
    <property type="protein sequence ID" value="GAH77657.1"/>
    <property type="molecule type" value="Genomic_DNA"/>
</dbReference>
<name>X1I7G5_9ZZZZ</name>
<evidence type="ECO:0000313" key="1">
    <source>
        <dbReference type="EMBL" id="GAH77657.1"/>
    </source>
</evidence>
<organism evidence="1">
    <name type="scientific">marine sediment metagenome</name>
    <dbReference type="NCBI Taxonomy" id="412755"/>
    <lineage>
        <taxon>unclassified sequences</taxon>
        <taxon>metagenomes</taxon>
        <taxon>ecological metagenomes</taxon>
    </lineage>
</organism>
<dbReference type="AlphaFoldDB" id="X1I7G5"/>
<reference evidence="1" key="1">
    <citation type="journal article" date="2014" name="Front. Microbiol.">
        <title>High frequency of phylogenetically diverse reductive dehalogenase-homologous genes in deep subseafloor sedimentary metagenomes.</title>
        <authorList>
            <person name="Kawai M."/>
            <person name="Futagami T."/>
            <person name="Toyoda A."/>
            <person name="Takaki Y."/>
            <person name="Nishi S."/>
            <person name="Hori S."/>
            <person name="Arai W."/>
            <person name="Tsubouchi T."/>
            <person name="Morono Y."/>
            <person name="Uchiyama I."/>
            <person name="Ito T."/>
            <person name="Fujiyama A."/>
            <person name="Inagaki F."/>
            <person name="Takami H."/>
        </authorList>
    </citation>
    <scope>NUCLEOTIDE SEQUENCE</scope>
    <source>
        <strain evidence="1">Expedition CK06-06</strain>
    </source>
</reference>
<proteinExistence type="predicted"/>
<protein>
    <submittedName>
        <fullName evidence="1">Uncharacterized protein</fullName>
    </submittedName>
</protein>
<feature type="non-terminal residue" evidence="1">
    <location>
        <position position="50"/>
    </location>
</feature>
<sequence>MLGLHQFSNVLFNEEGSLEFYIQEWCAEGTEPQMINLTSINKTTFPWIFE</sequence>
<accession>X1I7G5</accession>
<comment type="caution">
    <text evidence="1">The sequence shown here is derived from an EMBL/GenBank/DDBJ whole genome shotgun (WGS) entry which is preliminary data.</text>
</comment>
<gene>
    <name evidence="1" type="ORF">S03H2_66029</name>
</gene>